<reference evidence="1 2" key="1">
    <citation type="journal article" date="2021" name="BMC Biol.">
        <title>Horizontally acquired antibacterial genes associated with adaptive radiation of ladybird beetles.</title>
        <authorList>
            <person name="Li H.S."/>
            <person name="Tang X.F."/>
            <person name="Huang Y.H."/>
            <person name="Xu Z.Y."/>
            <person name="Chen M.L."/>
            <person name="Du X.Y."/>
            <person name="Qiu B.Y."/>
            <person name="Chen P.T."/>
            <person name="Zhang W."/>
            <person name="Slipinski A."/>
            <person name="Escalona H.E."/>
            <person name="Waterhouse R.M."/>
            <person name="Zwick A."/>
            <person name="Pang H."/>
        </authorList>
    </citation>
    <scope>NUCLEOTIDE SEQUENCE [LARGE SCALE GENOMIC DNA]</scope>
    <source>
        <strain evidence="1">SYSU2018</strain>
    </source>
</reference>
<keyword evidence="2" id="KW-1185">Reference proteome</keyword>
<dbReference type="Proteomes" id="UP001516400">
    <property type="component" value="Unassembled WGS sequence"/>
</dbReference>
<feature type="non-terminal residue" evidence="1">
    <location>
        <position position="1"/>
    </location>
</feature>
<proteinExistence type="predicted"/>
<protein>
    <submittedName>
        <fullName evidence="1">Uncharacterized protein</fullName>
    </submittedName>
</protein>
<accession>A0ABD2P8P4</accession>
<evidence type="ECO:0000313" key="1">
    <source>
        <dbReference type="EMBL" id="KAL3287265.1"/>
    </source>
</evidence>
<evidence type="ECO:0000313" key="2">
    <source>
        <dbReference type="Proteomes" id="UP001516400"/>
    </source>
</evidence>
<sequence>SDRDLLSPIFSLCDLNPELRGLPIPCVQSFISAYEIEKRLTLCATRSKLNSYSSSSATVDKEPIQSEDQPIPLKHFNELSNKISELSVGLVSLNESVKTVSPDVSVIKTPNLVWHPRCLLVVPYQISTNHL</sequence>
<dbReference type="EMBL" id="JABFTP020000185">
    <property type="protein sequence ID" value="KAL3287265.1"/>
    <property type="molecule type" value="Genomic_DNA"/>
</dbReference>
<gene>
    <name evidence="1" type="ORF">HHI36_001741</name>
</gene>
<name>A0ABD2P8P4_9CUCU</name>
<organism evidence="1 2">
    <name type="scientific">Cryptolaemus montrouzieri</name>
    <dbReference type="NCBI Taxonomy" id="559131"/>
    <lineage>
        <taxon>Eukaryota</taxon>
        <taxon>Metazoa</taxon>
        <taxon>Ecdysozoa</taxon>
        <taxon>Arthropoda</taxon>
        <taxon>Hexapoda</taxon>
        <taxon>Insecta</taxon>
        <taxon>Pterygota</taxon>
        <taxon>Neoptera</taxon>
        <taxon>Endopterygota</taxon>
        <taxon>Coleoptera</taxon>
        <taxon>Polyphaga</taxon>
        <taxon>Cucujiformia</taxon>
        <taxon>Coccinelloidea</taxon>
        <taxon>Coccinellidae</taxon>
        <taxon>Scymninae</taxon>
        <taxon>Scymnini</taxon>
        <taxon>Cryptolaemus</taxon>
    </lineage>
</organism>
<dbReference type="AlphaFoldDB" id="A0ABD2P8P4"/>
<comment type="caution">
    <text evidence="1">The sequence shown here is derived from an EMBL/GenBank/DDBJ whole genome shotgun (WGS) entry which is preliminary data.</text>
</comment>